<protein>
    <submittedName>
        <fullName evidence="4">Putative Thioredoxin-disulfide reductase</fullName>
        <ecNumber evidence="4">1.8.1.9</ecNumber>
    </submittedName>
</protein>
<evidence type="ECO:0000256" key="2">
    <source>
        <dbReference type="ARBA" id="ARBA00023002"/>
    </source>
</evidence>
<reference evidence="5" key="1">
    <citation type="submission" date="2015-10" db="EMBL/GenBank/DDBJ databases">
        <authorList>
            <person name="Luecker S."/>
            <person name="Luecker S."/>
        </authorList>
    </citation>
    <scope>NUCLEOTIDE SEQUENCE [LARGE SCALE GENOMIC DNA]</scope>
</reference>
<dbReference type="SUPFAM" id="SSF51905">
    <property type="entry name" value="FAD/NAD(P)-binding domain"/>
    <property type="match status" value="1"/>
</dbReference>
<dbReference type="STRING" id="1742973.COMA2_80022"/>
<sequence>MQAHEVIIIGGGLAGLSAAIYLGRSRRETLLVHTKRSMAKWEADVQNYLGFPEGIDGEDLLARGMEQVVRFGVTVIEDDIRSLSRDGDSFCLRGASSAYRARRVLLATGLTHLPPEIPGVKECLGQSLFFCKDCDAFRVQGKKIVIIGVNNEAADYALAMLLFTPNVMICTNGRHFRWDTDHAGWLEEYEVPIRHDRIRSVLHNNGQLTALIFEQGSRVTVDGAFTTRGDIYHNSLAECAGAMLDEDGQVIVDHYLQTTVPGLYAAGCVTPANCQMIIAAGQGATAGQAINRDLFDDSLKRHALPRVGDKRAIWPMTW</sequence>
<name>A0A0S4LPR2_9BACT</name>
<evidence type="ECO:0000313" key="4">
    <source>
        <dbReference type="EMBL" id="CUS39500.1"/>
    </source>
</evidence>
<dbReference type="PRINTS" id="PR00469">
    <property type="entry name" value="PNDRDTASEII"/>
</dbReference>
<dbReference type="GO" id="GO:0004791">
    <property type="term" value="F:thioredoxin-disulfide reductase (NADPH) activity"/>
    <property type="evidence" value="ECO:0007669"/>
    <property type="project" value="UniProtKB-EC"/>
</dbReference>
<dbReference type="InterPro" id="IPR036188">
    <property type="entry name" value="FAD/NAD-bd_sf"/>
</dbReference>
<keyword evidence="5" id="KW-1185">Reference proteome</keyword>
<evidence type="ECO:0000259" key="3">
    <source>
        <dbReference type="Pfam" id="PF07992"/>
    </source>
</evidence>
<evidence type="ECO:0000256" key="1">
    <source>
        <dbReference type="ARBA" id="ARBA00022630"/>
    </source>
</evidence>
<proteinExistence type="predicted"/>
<dbReference type="Proteomes" id="UP000198736">
    <property type="component" value="Unassembled WGS sequence"/>
</dbReference>
<dbReference type="PANTHER" id="PTHR48105">
    <property type="entry name" value="THIOREDOXIN REDUCTASE 1-RELATED-RELATED"/>
    <property type="match status" value="1"/>
</dbReference>
<dbReference type="PRINTS" id="PR00368">
    <property type="entry name" value="FADPNR"/>
</dbReference>
<keyword evidence="1" id="KW-0285">Flavoprotein</keyword>
<dbReference type="RefSeq" id="WP_090901786.1">
    <property type="nucleotide sequence ID" value="NZ_CZPZ01000035.1"/>
</dbReference>
<dbReference type="Gene3D" id="3.50.50.60">
    <property type="entry name" value="FAD/NAD(P)-binding domain"/>
    <property type="match status" value="2"/>
</dbReference>
<dbReference type="Pfam" id="PF07992">
    <property type="entry name" value="Pyr_redox_2"/>
    <property type="match status" value="1"/>
</dbReference>
<dbReference type="EMBL" id="CZPZ01000035">
    <property type="protein sequence ID" value="CUS39500.1"/>
    <property type="molecule type" value="Genomic_DNA"/>
</dbReference>
<feature type="domain" description="FAD/NAD(P)-binding" evidence="3">
    <location>
        <begin position="5"/>
        <end position="280"/>
    </location>
</feature>
<keyword evidence="2 4" id="KW-0560">Oxidoreductase</keyword>
<dbReference type="EC" id="1.8.1.9" evidence="4"/>
<gene>
    <name evidence="4" type="ORF">COMA2_80022</name>
</gene>
<dbReference type="InterPro" id="IPR050097">
    <property type="entry name" value="Ferredoxin-NADP_redctase_2"/>
</dbReference>
<dbReference type="InterPro" id="IPR023753">
    <property type="entry name" value="FAD/NAD-binding_dom"/>
</dbReference>
<organism evidence="4 5">
    <name type="scientific">Candidatus Nitrospira nitrificans</name>
    <dbReference type="NCBI Taxonomy" id="1742973"/>
    <lineage>
        <taxon>Bacteria</taxon>
        <taxon>Pseudomonadati</taxon>
        <taxon>Nitrospirota</taxon>
        <taxon>Nitrospiria</taxon>
        <taxon>Nitrospirales</taxon>
        <taxon>Nitrospiraceae</taxon>
        <taxon>Nitrospira</taxon>
    </lineage>
</organism>
<dbReference type="AlphaFoldDB" id="A0A0S4LPR2"/>
<dbReference type="OrthoDB" id="9806179at2"/>
<evidence type="ECO:0000313" key="5">
    <source>
        <dbReference type="Proteomes" id="UP000198736"/>
    </source>
</evidence>
<accession>A0A0S4LPR2</accession>